<feature type="domain" description="Tyr recombinase" evidence="4">
    <location>
        <begin position="222"/>
        <end position="402"/>
    </location>
</feature>
<comment type="caution">
    <text evidence="6">The sequence shown here is derived from an EMBL/GenBank/DDBJ whole genome shotgun (WGS) entry which is preliminary data.</text>
</comment>
<proteinExistence type="inferred from homology"/>
<keyword evidence="7" id="KW-1185">Reference proteome</keyword>
<dbReference type="PANTHER" id="PTHR30349">
    <property type="entry name" value="PHAGE INTEGRASE-RELATED"/>
    <property type="match status" value="1"/>
</dbReference>
<dbReference type="PANTHER" id="PTHR30349:SF64">
    <property type="entry name" value="PROPHAGE INTEGRASE INTD-RELATED"/>
    <property type="match status" value="1"/>
</dbReference>
<dbReference type="Gene3D" id="1.10.443.10">
    <property type="entry name" value="Intergrase catalytic core"/>
    <property type="match status" value="1"/>
</dbReference>
<dbReference type="InterPro" id="IPR050090">
    <property type="entry name" value="Tyrosine_recombinase_XerCD"/>
</dbReference>
<dbReference type="OrthoDB" id="892893at2"/>
<dbReference type="InterPro" id="IPR011010">
    <property type="entry name" value="DNA_brk_join_enz"/>
</dbReference>
<comment type="similarity">
    <text evidence="1">Belongs to the 'phage' integrase family.</text>
</comment>
<dbReference type="GO" id="GO:0006310">
    <property type="term" value="P:DNA recombination"/>
    <property type="evidence" value="ECO:0007669"/>
    <property type="project" value="UniProtKB-KW"/>
</dbReference>
<dbReference type="InterPro" id="IPR010998">
    <property type="entry name" value="Integrase_recombinase_N"/>
</dbReference>
<dbReference type="Pfam" id="PF00589">
    <property type="entry name" value="Phage_integrase"/>
    <property type="match status" value="1"/>
</dbReference>
<evidence type="ECO:0000259" key="5">
    <source>
        <dbReference type="Pfam" id="PF13102"/>
    </source>
</evidence>
<evidence type="ECO:0000256" key="2">
    <source>
        <dbReference type="ARBA" id="ARBA00023125"/>
    </source>
</evidence>
<evidence type="ECO:0000313" key="6">
    <source>
        <dbReference type="EMBL" id="PWA05609.1"/>
    </source>
</evidence>
<dbReference type="EMBL" id="QCZI01000006">
    <property type="protein sequence ID" value="PWA05609.1"/>
    <property type="molecule type" value="Genomic_DNA"/>
</dbReference>
<dbReference type="Gene3D" id="1.10.150.130">
    <property type="match status" value="1"/>
</dbReference>
<dbReference type="Proteomes" id="UP000245449">
    <property type="component" value="Unassembled WGS sequence"/>
</dbReference>
<dbReference type="AlphaFoldDB" id="A0A2U1JKV4"/>
<name>A0A2U1JKV4_9FLAO</name>
<dbReference type="Pfam" id="PF13102">
    <property type="entry name" value="Phage_int_SAM_5"/>
    <property type="match status" value="1"/>
</dbReference>
<dbReference type="InterPro" id="IPR013762">
    <property type="entry name" value="Integrase-like_cat_sf"/>
</dbReference>
<sequence>MATINFLYRSTKEKSNLHLRLLYRFDDKDFVYGANTKFEVSKQYWSKLHKKNSKDIGITNEKTRVNTELNKIENHILNAFNLANPNEINKGWLQTQIDYYYNPPLQAEALPKELTKYLDFYIEYRKHELKDTSVQKFRTIKQKIEELEILRRKPILIKDVNDSFKNEFVSFYKTKKYAQNTMQRELTFIKTVCRHARFMGIETSPQLDSLRLDQSKVEKIYLTTDELQKIEQIEKAKLTDSLENAKDWLIISCYTGQRVSDFMRFTKEMIRVEKGKNLIEFTQKKTGKIMTIPVHPKVIEILNKRNGMFPYAISDQKYNDFIKTVCEIAELTYKIKGSKHIETAPKSGIFRKVDDMYRKCDLVTSHIGRQTFATIHYGKIPTSLLKNITGHTTEKMFLTYIGKSSEDLALETFKYFD</sequence>
<dbReference type="InterPro" id="IPR002104">
    <property type="entry name" value="Integrase_catalytic"/>
</dbReference>
<dbReference type="GO" id="GO:0015074">
    <property type="term" value="P:DNA integration"/>
    <property type="evidence" value="ECO:0007669"/>
    <property type="project" value="InterPro"/>
</dbReference>
<dbReference type="GO" id="GO:0003677">
    <property type="term" value="F:DNA binding"/>
    <property type="evidence" value="ECO:0007669"/>
    <property type="project" value="UniProtKB-KW"/>
</dbReference>
<keyword evidence="3" id="KW-0233">DNA recombination</keyword>
<protein>
    <recommendedName>
        <fullName evidence="8">Tyr recombinase domain-containing protein</fullName>
    </recommendedName>
</protein>
<evidence type="ECO:0000259" key="4">
    <source>
        <dbReference type="Pfam" id="PF00589"/>
    </source>
</evidence>
<evidence type="ECO:0000313" key="7">
    <source>
        <dbReference type="Proteomes" id="UP000245449"/>
    </source>
</evidence>
<evidence type="ECO:0008006" key="8">
    <source>
        <dbReference type="Google" id="ProtNLM"/>
    </source>
</evidence>
<evidence type="ECO:0000256" key="3">
    <source>
        <dbReference type="ARBA" id="ARBA00023172"/>
    </source>
</evidence>
<organism evidence="6 7">
    <name type="scientific">Flavobacterium psychrotolerans</name>
    <dbReference type="NCBI Taxonomy" id="2169410"/>
    <lineage>
        <taxon>Bacteria</taxon>
        <taxon>Pseudomonadati</taxon>
        <taxon>Bacteroidota</taxon>
        <taxon>Flavobacteriia</taxon>
        <taxon>Flavobacteriales</taxon>
        <taxon>Flavobacteriaceae</taxon>
        <taxon>Flavobacterium</taxon>
    </lineage>
</organism>
<evidence type="ECO:0000256" key="1">
    <source>
        <dbReference type="ARBA" id="ARBA00008857"/>
    </source>
</evidence>
<dbReference type="InterPro" id="IPR025269">
    <property type="entry name" value="SAM-like_dom"/>
</dbReference>
<reference evidence="6 7" key="1">
    <citation type="submission" date="2018-04" db="EMBL/GenBank/DDBJ databases">
        <title>Flavobacterium sp. nov., isolated from glacier ice.</title>
        <authorList>
            <person name="Liu Q."/>
            <person name="Xin Y.-H."/>
        </authorList>
    </citation>
    <scope>NUCLEOTIDE SEQUENCE [LARGE SCALE GENOMIC DNA]</scope>
    <source>
        <strain evidence="6 7">RB1R5</strain>
    </source>
</reference>
<dbReference type="SUPFAM" id="SSF56349">
    <property type="entry name" value="DNA breaking-rejoining enzymes"/>
    <property type="match status" value="1"/>
</dbReference>
<keyword evidence="2" id="KW-0238">DNA-binding</keyword>
<dbReference type="RefSeq" id="WP_116724536.1">
    <property type="nucleotide sequence ID" value="NZ_QCZI01000006.1"/>
</dbReference>
<feature type="domain" description="Phage integrase SAM-like" evidence="5">
    <location>
        <begin position="114"/>
        <end position="201"/>
    </location>
</feature>
<gene>
    <name evidence="6" type="ORF">DB895_06400</name>
</gene>
<accession>A0A2U1JKV4</accession>